<protein>
    <recommendedName>
        <fullName evidence="2">receptor protein-tyrosine kinase</fullName>
        <ecNumber evidence="2">2.7.10.1</ecNumber>
    </recommendedName>
</protein>
<dbReference type="CDD" id="cd05043">
    <property type="entry name" value="PTK_Ryk"/>
    <property type="match status" value="1"/>
</dbReference>
<dbReference type="InterPro" id="IPR003306">
    <property type="entry name" value="WIF"/>
</dbReference>
<dbReference type="FunFam" id="3.30.200.20:FF:000502">
    <property type="entry name" value="Tyrosine-protein kinase Drl"/>
    <property type="match status" value="1"/>
</dbReference>
<dbReference type="EMBL" id="OU963866">
    <property type="protein sequence ID" value="CAH0390640.1"/>
    <property type="molecule type" value="Genomic_DNA"/>
</dbReference>
<dbReference type="GO" id="GO:0007169">
    <property type="term" value="P:cell surface receptor protein tyrosine kinase signaling pathway"/>
    <property type="evidence" value="ECO:0007669"/>
    <property type="project" value="TreeGrafter"/>
</dbReference>
<keyword evidence="10 18" id="KW-1133">Transmembrane helix</keyword>
<evidence type="ECO:0000256" key="11">
    <source>
        <dbReference type="ARBA" id="ARBA00023136"/>
    </source>
</evidence>
<evidence type="ECO:0000256" key="1">
    <source>
        <dbReference type="ARBA" id="ARBA00004162"/>
    </source>
</evidence>
<proteinExistence type="predicted"/>
<evidence type="ECO:0000256" key="13">
    <source>
        <dbReference type="ARBA" id="ARBA00023170"/>
    </source>
</evidence>
<dbReference type="Gene3D" id="2.60.40.2170">
    <property type="entry name" value="Wnt, WIF domain"/>
    <property type="match status" value="1"/>
</dbReference>
<evidence type="ECO:0000256" key="12">
    <source>
        <dbReference type="ARBA" id="ARBA00023137"/>
    </source>
</evidence>
<keyword evidence="17" id="KW-0460">Magnesium</keyword>
<dbReference type="Pfam" id="PF07714">
    <property type="entry name" value="PK_Tyr_Ser-Thr"/>
    <property type="match status" value="1"/>
</dbReference>
<keyword evidence="9 16" id="KW-0067">ATP-binding</keyword>
<feature type="domain" description="Protein kinase" evidence="19">
    <location>
        <begin position="233"/>
        <end position="500"/>
    </location>
</feature>
<keyword evidence="12" id="KW-0829">Tyrosine-protein kinase</keyword>
<reference evidence="21" key="1">
    <citation type="submission" date="2021-12" db="EMBL/GenBank/DDBJ databases">
        <authorList>
            <person name="King R."/>
        </authorList>
    </citation>
    <scope>NUCLEOTIDE SEQUENCE</scope>
</reference>
<dbReference type="Pfam" id="PF02019">
    <property type="entry name" value="WIF"/>
    <property type="match status" value="1"/>
</dbReference>
<dbReference type="PRINTS" id="PR00109">
    <property type="entry name" value="TYRKINASE"/>
</dbReference>
<evidence type="ECO:0000256" key="2">
    <source>
        <dbReference type="ARBA" id="ARBA00011902"/>
    </source>
</evidence>
<keyword evidence="14" id="KW-0325">Glycoprotein</keyword>
<dbReference type="GO" id="GO:0007409">
    <property type="term" value="P:axonogenesis"/>
    <property type="evidence" value="ECO:0007669"/>
    <property type="project" value="TreeGrafter"/>
</dbReference>
<dbReference type="InterPro" id="IPR050122">
    <property type="entry name" value="RTK"/>
</dbReference>
<dbReference type="GO" id="GO:0043235">
    <property type="term" value="C:receptor complex"/>
    <property type="evidence" value="ECO:0007669"/>
    <property type="project" value="TreeGrafter"/>
</dbReference>
<dbReference type="Gene3D" id="1.10.510.10">
    <property type="entry name" value="Transferase(Phosphotransferase) domain 1"/>
    <property type="match status" value="1"/>
</dbReference>
<dbReference type="PROSITE" id="PS50011">
    <property type="entry name" value="PROTEIN_KINASE_DOM"/>
    <property type="match status" value="1"/>
</dbReference>
<keyword evidence="6" id="KW-0732">Signal</keyword>
<gene>
    <name evidence="21" type="ORF">BEMITA_LOCUS9343</name>
</gene>
<dbReference type="InterPro" id="IPR008266">
    <property type="entry name" value="Tyr_kinase_AS"/>
</dbReference>
<organism evidence="21 22">
    <name type="scientific">Bemisia tabaci</name>
    <name type="common">Sweetpotato whitefly</name>
    <name type="synonym">Aleurodes tabaci</name>
    <dbReference type="NCBI Taxonomy" id="7038"/>
    <lineage>
        <taxon>Eukaryota</taxon>
        <taxon>Metazoa</taxon>
        <taxon>Ecdysozoa</taxon>
        <taxon>Arthropoda</taxon>
        <taxon>Hexapoda</taxon>
        <taxon>Insecta</taxon>
        <taxon>Pterygota</taxon>
        <taxon>Neoptera</taxon>
        <taxon>Paraneoptera</taxon>
        <taxon>Hemiptera</taxon>
        <taxon>Sternorrhyncha</taxon>
        <taxon>Aleyrodoidea</taxon>
        <taxon>Aleyrodidae</taxon>
        <taxon>Aleyrodinae</taxon>
        <taxon>Bemisia</taxon>
    </lineage>
</organism>
<dbReference type="GO" id="GO:0004714">
    <property type="term" value="F:transmembrane receptor protein tyrosine kinase activity"/>
    <property type="evidence" value="ECO:0007669"/>
    <property type="project" value="UniProtKB-EC"/>
</dbReference>
<feature type="binding site" evidence="17">
    <location>
        <position position="370"/>
    </location>
    <ligand>
        <name>Mg(2+)</name>
        <dbReference type="ChEBI" id="CHEBI:18420"/>
    </ligand>
</feature>
<feature type="domain" description="WIF" evidence="20">
    <location>
        <begin position="1"/>
        <end position="105"/>
    </location>
</feature>
<evidence type="ECO:0000256" key="18">
    <source>
        <dbReference type="SAM" id="Phobius"/>
    </source>
</evidence>
<evidence type="ECO:0000259" key="20">
    <source>
        <dbReference type="PROSITE" id="PS50814"/>
    </source>
</evidence>
<dbReference type="GO" id="GO:0005886">
    <property type="term" value="C:plasma membrane"/>
    <property type="evidence" value="ECO:0007669"/>
    <property type="project" value="UniProtKB-SubCell"/>
</dbReference>
<dbReference type="InterPro" id="IPR038677">
    <property type="entry name" value="WIF_sf"/>
</dbReference>
<evidence type="ECO:0000256" key="3">
    <source>
        <dbReference type="ARBA" id="ARBA00022553"/>
    </source>
</evidence>
<dbReference type="GO" id="GO:0005524">
    <property type="term" value="F:ATP binding"/>
    <property type="evidence" value="ECO:0007669"/>
    <property type="project" value="UniProtKB-KW"/>
</dbReference>
<evidence type="ECO:0000256" key="8">
    <source>
        <dbReference type="ARBA" id="ARBA00022777"/>
    </source>
</evidence>
<keyword evidence="7 16" id="KW-0547">Nucleotide-binding</keyword>
<dbReference type="PANTHER" id="PTHR24416:SF349">
    <property type="entry name" value="TYROSINE-PROTEIN KINASE RYK"/>
    <property type="match status" value="1"/>
</dbReference>
<dbReference type="GO" id="GO:0010976">
    <property type="term" value="P:positive regulation of neuron projection development"/>
    <property type="evidence" value="ECO:0007669"/>
    <property type="project" value="TreeGrafter"/>
</dbReference>
<evidence type="ECO:0000256" key="17">
    <source>
        <dbReference type="PIRSR" id="PIRSR000615-3"/>
    </source>
</evidence>
<dbReference type="Proteomes" id="UP001152759">
    <property type="component" value="Chromosome 5"/>
</dbReference>
<evidence type="ECO:0000256" key="7">
    <source>
        <dbReference type="ARBA" id="ARBA00022741"/>
    </source>
</evidence>
<evidence type="ECO:0000259" key="19">
    <source>
        <dbReference type="PROSITE" id="PS50011"/>
    </source>
</evidence>
<evidence type="ECO:0000256" key="4">
    <source>
        <dbReference type="ARBA" id="ARBA00022679"/>
    </source>
</evidence>
<feature type="binding site" evidence="16">
    <location>
        <position position="369"/>
    </location>
    <ligand>
        <name>ATP</name>
        <dbReference type="ChEBI" id="CHEBI:30616"/>
    </ligand>
</feature>
<evidence type="ECO:0000256" key="14">
    <source>
        <dbReference type="ARBA" id="ARBA00023180"/>
    </source>
</evidence>
<dbReference type="InterPro" id="IPR001245">
    <property type="entry name" value="Ser-Thr/Tyr_kinase_cat_dom"/>
</dbReference>
<dbReference type="PROSITE" id="PS50814">
    <property type="entry name" value="WIF"/>
    <property type="match status" value="1"/>
</dbReference>
<evidence type="ECO:0000256" key="15">
    <source>
        <dbReference type="PIRSR" id="PIRSR000615-1"/>
    </source>
</evidence>
<dbReference type="EC" id="2.7.10.1" evidence="2"/>
<sequence length="507" mass="56344">MNDYALQFVVPVPAEIPSLQFRWQNQASKPLPYTIQVDVSNIEAIPTPRLNISSKGYIPTTAETFSVGLPCSGLSDAEVTVHIAINVTTAAHNVTRLSLKRKRFCRKDPNATERGDPVVIMEDTTPVVYIAVSCAFALVILLVIVAMACFVKNNKSRRHGDILQNSRMGSSTSSAHGQVPFMTMPVPVLSCNTSASGSSCNSFRRKPSYARLNDNSKDLQDRIAELTIQRCRVRLHSIVMEGTFGRVYHGAYTMESGKEQEVIVKTVSDHASSMQVSLLLQEGMAMYGLSHKNILSVLGVSIEDHTAPFLIYPHNGFSNLKKFLQKCKAGAGVVNSLTYQSVVEMALQVISGMSHLHKKRLLHKDLAARNCIVDENLRVQIADNALTRDLFPEDYSCLGDNENRPIKWLALESLVNKQFSTASDVWAFGVLLWELTTLAQQPYAEVDAFEMADYLRDGYRLAQPINCPDELFTVMAYCWASSPTERPTSSQLAMCLQEFNTQLTKYV</sequence>
<evidence type="ECO:0000256" key="10">
    <source>
        <dbReference type="ARBA" id="ARBA00022989"/>
    </source>
</evidence>
<dbReference type="InterPro" id="IPR000719">
    <property type="entry name" value="Prot_kinase_dom"/>
</dbReference>
<keyword evidence="22" id="KW-1185">Reference proteome</keyword>
<dbReference type="PANTHER" id="PTHR24416">
    <property type="entry name" value="TYROSINE-PROTEIN KINASE RECEPTOR"/>
    <property type="match status" value="1"/>
</dbReference>
<keyword evidence="3" id="KW-0597">Phosphoprotein</keyword>
<feature type="active site" description="Proton acceptor" evidence="15">
    <location>
        <position position="365"/>
    </location>
</feature>
<dbReference type="AlphaFoldDB" id="A0A9P0AH61"/>
<dbReference type="PROSITE" id="PS00109">
    <property type="entry name" value="PROTEIN_KINASE_TYR"/>
    <property type="match status" value="1"/>
</dbReference>
<name>A0A9P0AH61_BEMTA</name>
<evidence type="ECO:0000256" key="16">
    <source>
        <dbReference type="PIRSR" id="PIRSR000615-2"/>
    </source>
</evidence>
<keyword evidence="8" id="KW-0418">Kinase</keyword>
<dbReference type="GO" id="GO:0051897">
    <property type="term" value="P:positive regulation of phosphatidylinositol 3-kinase/protein kinase B signal transduction"/>
    <property type="evidence" value="ECO:0007669"/>
    <property type="project" value="TreeGrafter"/>
</dbReference>
<keyword evidence="17" id="KW-0479">Metal-binding</keyword>
<dbReference type="Gene3D" id="3.30.200.20">
    <property type="entry name" value="Phosphorylase Kinase, domain 1"/>
    <property type="match status" value="1"/>
</dbReference>
<evidence type="ECO:0000256" key="5">
    <source>
        <dbReference type="ARBA" id="ARBA00022692"/>
    </source>
</evidence>
<accession>A0A9P0AH61</accession>
<dbReference type="SUPFAM" id="SSF56112">
    <property type="entry name" value="Protein kinase-like (PK-like)"/>
    <property type="match status" value="1"/>
</dbReference>
<feature type="binding site" evidence="17">
    <location>
        <position position="383"/>
    </location>
    <ligand>
        <name>Mg(2+)</name>
        <dbReference type="ChEBI" id="CHEBI:18420"/>
    </ligand>
</feature>
<evidence type="ECO:0000313" key="22">
    <source>
        <dbReference type="Proteomes" id="UP001152759"/>
    </source>
</evidence>
<keyword evidence="5 18" id="KW-0812">Transmembrane</keyword>
<dbReference type="SMART" id="SM00469">
    <property type="entry name" value="WIF"/>
    <property type="match status" value="1"/>
</dbReference>
<evidence type="ECO:0000256" key="6">
    <source>
        <dbReference type="ARBA" id="ARBA00022729"/>
    </source>
</evidence>
<feature type="transmembrane region" description="Helical" evidence="18">
    <location>
        <begin position="127"/>
        <end position="151"/>
    </location>
</feature>
<evidence type="ECO:0000256" key="9">
    <source>
        <dbReference type="ARBA" id="ARBA00022840"/>
    </source>
</evidence>
<dbReference type="GO" id="GO:0046872">
    <property type="term" value="F:metal ion binding"/>
    <property type="evidence" value="ECO:0007669"/>
    <property type="project" value="UniProtKB-KW"/>
</dbReference>
<evidence type="ECO:0000313" key="21">
    <source>
        <dbReference type="EMBL" id="CAH0390640.1"/>
    </source>
</evidence>
<dbReference type="FunFam" id="1.10.510.10:FF:000165">
    <property type="entry name" value="Tyrosine-protein kinase RYK"/>
    <property type="match status" value="1"/>
</dbReference>
<keyword evidence="11 18" id="KW-0472">Membrane</keyword>
<keyword evidence="4" id="KW-0808">Transferase</keyword>
<dbReference type="InterPro" id="IPR011009">
    <property type="entry name" value="Kinase-like_dom_sf"/>
</dbReference>
<comment type="subcellular location">
    <subcellularLocation>
        <location evidence="1">Cell membrane</location>
        <topology evidence="1">Single-pass membrane protein</topology>
    </subcellularLocation>
</comment>
<keyword evidence="13" id="KW-0675">Receptor</keyword>